<evidence type="ECO:0000256" key="3">
    <source>
        <dbReference type="ARBA" id="ARBA00022692"/>
    </source>
</evidence>
<dbReference type="KEGG" id="rdi:CMV14_21820"/>
<comment type="similarity">
    <text evidence="2">Belongs to the UPF0057 (PMP3) family.</text>
</comment>
<comment type="subcellular location">
    <subcellularLocation>
        <location evidence="1">Membrane</location>
    </subcellularLocation>
</comment>
<reference evidence="7 8" key="1">
    <citation type="submission" date="2017-09" db="EMBL/GenBank/DDBJ databases">
        <title>The Catabolism of 3,6-Dichlorosalicylic acid is Initiated by the Cytochrome P450 Monooxygenase DsmABC in Rhizorhabdus dicambivorans Ndbn-20.</title>
        <authorList>
            <person name="Na L."/>
        </authorList>
    </citation>
    <scope>NUCLEOTIDE SEQUENCE [LARGE SCALE GENOMIC DNA]</scope>
    <source>
        <strain evidence="7 8">Ndbn-20m</strain>
    </source>
</reference>
<protein>
    <submittedName>
        <fullName evidence="7">YqaE/Pmp3 family membrane protein</fullName>
    </submittedName>
</protein>
<keyword evidence="3 6" id="KW-0812">Transmembrane</keyword>
<keyword evidence="8" id="KW-1185">Reference proteome</keyword>
<dbReference type="Proteomes" id="UP000218934">
    <property type="component" value="Unassembled WGS sequence"/>
</dbReference>
<dbReference type="GO" id="GO:0016020">
    <property type="term" value="C:membrane"/>
    <property type="evidence" value="ECO:0007669"/>
    <property type="project" value="UniProtKB-SubCell"/>
</dbReference>
<organism evidence="7 8">
    <name type="scientific">Rhizorhabdus dicambivorans</name>
    <dbReference type="NCBI Taxonomy" id="1850238"/>
    <lineage>
        <taxon>Bacteria</taxon>
        <taxon>Pseudomonadati</taxon>
        <taxon>Pseudomonadota</taxon>
        <taxon>Alphaproteobacteria</taxon>
        <taxon>Sphingomonadales</taxon>
        <taxon>Sphingomonadaceae</taxon>
        <taxon>Rhizorhabdus</taxon>
    </lineage>
</organism>
<feature type="transmembrane region" description="Helical" evidence="6">
    <location>
        <begin position="12"/>
        <end position="33"/>
    </location>
</feature>
<evidence type="ECO:0000256" key="4">
    <source>
        <dbReference type="ARBA" id="ARBA00022989"/>
    </source>
</evidence>
<sequence>MQRGLTPAFWLTVVLTLIGWLPGAVFALALLLAPERIPLR</sequence>
<dbReference type="EMBL" id="NWUF01000002">
    <property type="protein sequence ID" value="PCE44034.1"/>
    <property type="molecule type" value="Genomic_DNA"/>
</dbReference>
<evidence type="ECO:0000256" key="1">
    <source>
        <dbReference type="ARBA" id="ARBA00004370"/>
    </source>
</evidence>
<comment type="caution">
    <text evidence="7">The sequence shown here is derived from an EMBL/GenBank/DDBJ whole genome shotgun (WGS) entry which is preliminary data.</text>
</comment>
<evidence type="ECO:0000256" key="2">
    <source>
        <dbReference type="ARBA" id="ARBA00009530"/>
    </source>
</evidence>
<proteinExistence type="inferred from homology"/>
<keyword evidence="4 6" id="KW-1133">Transmembrane helix</keyword>
<gene>
    <name evidence="7" type="ORF">COO09_02325</name>
</gene>
<evidence type="ECO:0000313" key="7">
    <source>
        <dbReference type="EMBL" id="PCE44034.1"/>
    </source>
</evidence>
<name>A0A2A4FZ15_9SPHN</name>
<accession>A0A2A4FZ15</accession>
<keyword evidence="5 6" id="KW-0472">Membrane</keyword>
<evidence type="ECO:0000256" key="6">
    <source>
        <dbReference type="SAM" id="Phobius"/>
    </source>
</evidence>
<dbReference type="Pfam" id="PF01679">
    <property type="entry name" value="Pmp3"/>
    <property type="match status" value="1"/>
</dbReference>
<evidence type="ECO:0000313" key="8">
    <source>
        <dbReference type="Proteomes" id="UP000218934"/>
    </source>
</evidence>
<dbReference type="InterPro" id="IPR000612">
    <property type="entry name" value="PMP3"/>
</dbReference>
<evidence type="ECO:0000256" key="5">
    <source>
        <dbReference type="ARBA" id="ARBA00023136"/>
    </source>
</evidence>
<dbReference type="AlphaFoldDB" id="A0A2A4FZ15"/>